<dbReference type="PANTHER" id="PTHR43179">
    <property type="entry name" value="RHAMNOSYLTRANSFERASE WBBL"/>
    <property type="match status" value="1"/>
</dbReference>
<dbReference type="EC" id="2.4.-.-" evidence="5"/>
<dbReference type="Pfam" id="PF00535">
    <property type="entry name" value="Glycos_transf_2"/>
    <property type="match status" value="1"/>
</dbReference>
<protein>
    <submittedName>
        <fullName evidence="5">Glycosyltransferase</fullName>
        <ecNumber evidence="5">2.4.-.-</ecNumber>
    </submittedName>
</protein>
<dbReference type="EMBL" id="JAQGEF010000029">
    <property type="protein sequence ID" value="MDA3616406.1"/>
    <property type="molecule type" value="Genomic_DNA"/>
</dbReference>
<evidence type="ECO:0000256" key="3">
    <source>
        <dbReference type="ARBA" id="ARBA00022679"/>
    </source>
</evidence>
<keyword evidence="2 5" id="KW-0328">Glycosyltransferase</keyword>
<dbReference type="Gene3D" id="3.90.550.10">
    <property type="entry name" value="Spore Coat Polysaccharide Biosynthesis Protein SpsA, Chain A"/>
    <property type="match status" value="1"/>
</dbReference>
<evidence type="ECO:0000256" key="2">
    <source>
        <dbReference type="ARBA" id="ARBA00022676"/>
    </source>
</evidence>
<dbReference type="PANTHER" id="PTHR43179:SF12">
    <property type="entry name" value="GALACTOFURANOSYLTRANSFERASE GLFT2"/>
    <property type="match status" value="1"/>
</dbReference>
<dbReference type="SUPFAM" id="SSF53448">
    <property type="entry name" value="Nucleotide-diphospho-sugar transferases"/>
    <property type="match status" value="1"/>
</dbReference>
<dbReference type="InterPro" id="IPR029044">
    <property type="entry name" value="Nucleotide-diphossugar_trans"/>
</dbReference>
<evidence type="ECO:0000259" key="4">
    <source>
        <dbReference type="Pfam" id="PF00535"/>
    </source>
</evidence>
<dbReference type="Proteomes" id="UP001210231">
    <property type="component" value="Unassembled WGS sequence"/>
</dbReference>
<evidence type="ECO:0000256" key="1">
    <source>
        <dbReference type="ARBA" id="ARBA00006739"/>
    </source>
</evidence>
<comment type="caution">
    <text evidence="5">The sequence shown here is derived from an EMBL/GenBank/DDBJ whole genome shotgun (WGS) entry which is preliminary data.</text>
</comment>
<proteinExistence type="inferred from homology"/>
<keyword evidence="6" id="KW-1185">Reference proteome</keyword>
<comment type="similarity">
    <text evidence="1">Belongs to the glycosyltransferase 2 family.</text>
</comment>
<keyword evidence="3 5" id="KW-0808">Transferase</keyword>
<feature type="domain" description="Glycosyltransferase 2-like" evidence="4">
    <location>
        <begin position="12"/>
        <end position="136"/>
    </location>
</feature>
<organism evidence="5 6">
    <name type="scientific">Polluticaenibacter yanchengensis</name>
    <dbReference type="NCBI Taxonomy" id="3014562"/>
    <lineage>
        <taxon>Bacteria</taxon>
        <taxon>Pseudomonadati</taxon>
        <taxon>Bacteroidota</taxon>
        <taxon>Chitinophagia</taxon>
        <taxon>Chitinophagales</taxon>
        <taxon>Chitinophagaceae</taxon>
        <taxon>Polluticaenibacter</taxon>
    </lineage>
</organism>
<dbReference type="RefSeq" id="WP_407032735.1">
    <property type="nucleotide sequence ID" value="NZ_JAQGEF010000029.1"/>
</dbReference>
<accession>A0ABT4UNI7</accession>
<name>A0ABT4UNI7_9BACT</name>
<evidence type="ECO:0000313" key="6">
    <source>
        <dbReference type="Proteomes" id="UP001210231"/>
    </source>
</evidence>
<dbReference type="InterPro" id="IPR001173">
    <property type="entry name" value="Glyco_trans_2-like"/>
</dbReference>
<gene>
    <name evidence="5" type="ORF">O3P16_16455</name>
</gene>
<evidence type="ECO:0000313" key="5">
    <source>
        <dbReference type="EMBL" id="MDA3616406.1"/>
    </source>
</evidence>
<dbReference type="GO" id="GO:0016757">
    <property type="term" value="F:glycosyltransferase activity"/>
    <property type="evidence" value="ECO:0007669"/>
    <property type="project" value="UniProtKB-KW"/>
</dbReference>
<reference evidence="5 6" key="1">
    <citation type="submission" date="2022-12" db="EMBL/GenBank/DDBJ databases">
        <title>Chitinophagaceae gen. sp. nov., a new member of the family Chitinophagaceae, isolated from soil in a chemical factory.</title>
        <authorList>
            <person name="Ke Z."/>
        </authorList>
    </citation>
    <scope>NUCLEOTIDE SEQUENCE [LARGE SCALE GENOMIC DNA]</scope>
    <source>
        <strain evidence="5 6">LY-5</strain>
    </source>
</reference>
<sequence>MLEPRRLVLVDIIVVNWNCSELTHNAIQPYLDYQDDEIAVNIHIVDNGSEDDISILQRLNVNFIQNERNLGFGNACNAALEYCKGDYILLLNPDTESKVSTLKHLIDLLLKNKEMACAGPQIINKQNEIQLTCSRFPSFTSAFFNILSISRYIFKKQLKPIIMLDWPHDQSKIVNAVMGCYCLIKKPIIDKYGFFDDRYFMYLEDLDLQKHFNDNGYYSYYSTEVNIYHEGGGVSKQVKAKRLYYSLHSNILYNKKYFKGIKSAILYFSSIVLEPIVRLGHSIVTFNKFQFKETLEAYKLLYNKLYNEK</sequence>